<name>A0A7S1L5D0_ALECA</name>
<dbReference type="EMBL" id="HBGE01007076">
    <property type="protein sequence ID" value="CAD9094319.1"/>
    <property type="molecule type" value="Transcribed_RNA"/>
</dbReference>
<reference evidence="2" key="1">
    <citation type="submission" date="2021-01" db="EMBL/GenBank/DDBJ databases">
        <authorList>
            <person name="Corre E."/>
            <person name="Pelletier E."/>
            <person name="Niang G."/>
            <person name="Scheremetjew M."/>
            <person name="Finn R."/>
            <person name="Kale V."/>
            <person name="Holt S."/>
            <person name="Cochrane G."/>
            <person name="Meng A."/>
            <person name="Brown T."/>
            <person name="Cohen L."/>
        </authorList>
    </citation>
    <scope>NUCLEOTIDE SEQUENCE</scope>
    <source>
        <strain evidence="2">OF101</strain>
    </source>
</reference>
<protein>
    <submittedName>
        <fullName evidence="2">Uncharacterized protein</fullName>
    </submittedName>
</protein>
<organism evidence="2">
    <name type="scientific">Alexandrium catenella</name>
    <name type="common">Red tide dinoflagellate</name>
    <name type="synonym">Gonyaulax catenella</name>
    <dbReference type="NCBI Taxonomy" id="2925"/>
    <lineage>
        <taxon>Eukaryota</taxon>
        <taxon>Sar</taxon>
        <taxon>Alveolata</taxon>
        <taxon>Dinophyceae</taxon>
        <taxon>Gonyaulacales</taxon>
        <taxon>Pyrocystaceae</taxon>
        <taxon>Alexandrium</taxon>
    </lineage>
</organism>
<accession>A0A7S1L5D0</accession>
<gene>
    <name evidence="2" type="ORF">ACAT0790_LOCUS4301</name>
</gene>
<feature type="transmembrane region" description="Helical" evidence="1">
    <location>
        <begin position="105"/>
        <end position="131"/>
    </location>
</feature>
<dbReference type="AlphaFoldDB" id="A0A7S1L5D0"/>
<sequence>MPLGRPEPDALMPAPEEAGMAQAVLSQTQRQLLRRVRRMYIEKVIQNSERLAYDERVDMKNRIPHPMATLVNALAHMAVASFWVVSFLLSGVYAAHFPRETAIRWAYSCISGWLFMWFALEVVKIGLVTILELSQFNQRCRLHDQFKLKDKVALKKAMKMKQMSAMAQASGITVPKMLALVPAPPMPPEPPPALGDASAG</sequence>
<evidence type="ECO:0000256" key="1">
    <source>
        <dbReference type="SAM" id="Phobius"/>
    </source>
</evidence>
<keyword evidence="1" id="KW-0812">Transmembrane</keyword>
<evidence type="ECO:0000313" key="2">
    <source>
        <dbReference type="EMBL" id="CAD9094319.1"/>
    </source>
</evidence>
<keyword evidence="1" id="KW-1133">Transmembrane helix</keyword>
<proteinExistence type="predicted"/>
<feature type="transmembrane region" description="Helical" evidence="1">
    <location>
        <begin position="69"/>
        <end position="93"/>
    </location>
</feature>
<keyword evidence="1" id="KW-0472">Membrane</keyword>